<protein>
    <submittedName>
        <fullName evidence="2">Uncharacterized protein</fullName>
    </submittedName>
</protein>
<organism evidence="2 3">
    <name type="scientific">Pleurodeles waltl</name>
    <name type="common">Iberian ribbed newt</name>
    <dbReference type="NCBI Taxonomy" id="8319"/>
    <lineage>
        <taxon>Eukaryota</taxon>
        <taxon>Metazoa</taxon>
        <taxon>Chordata</taxon>
        <taxon>Craniata</taxon>
        <taxon>Vertebrata</taxon>
        <taxon>Euteleostomi</taxon>
        <taxon>Amphibia</taxon>
        <taxon>Batrachia</taxon>
        <taxon>Caudata</taxon>
        <taxon>Salamandroidea</taxon>
        <taxon>Salamandridae</taxon>
        <taxon>Pleurodelinae</taxon>
        <taxon>Pleurodeles</taxon>
    </lineage>
</organism>
<feature type="region of interest" description="Disordered" evidence="1">
    <location>
        <begin position="62"/>
        <end position="86"/>
    </location>
</feature>
<name>A0AAV7L9G7_PLEWA</name>
<sequence>MLPCSCWLQLEMLRRGASVERMRAATGAATEAITLFTGSRNGLIPGKGRDHRPLWASCEPPVGIQSEKGTLTSPRVEPHGARRMAV</sequence>
<evidence type="ECO:0000256" key="1">
    <source>
        <dbReference type="SAM" id="MobiDB-lite"/>
    </source>
</evidence>
<dbReference type="AlphaFoldDB" id="A0AAV7L9G7"/>
<comment type="caution">
    <text evidence="2">The sequence shown here is derived from an EMBL/GenBank/DDBJ whole genome shotgun (WGS) entry which is preliminary data.</text>
</comment>
<evidence type="ECO:0000313" key="2">
    <source>
        <dbReference type="EMBL" id="KAJ1087534.1"/>
    </source>
</evidence>
<dbReference type="EMBL" id="JANPWB010000015">
    <property type="protein sequence ID" value="KAJ1087534.1"/>
    <property type="molecule type" value="Genomic_DNA"/>
</dbReference>
<reference evidence="2" key="1">
    <citation type="journal article" date="2022" name="bioRxiv">
        <title>Sequencing and chromosome-scale assembly of the giantPleurodeles waltlgenome.</title>
        <authorList>
            <person name="Brown T."/>
            <person name="Elewa A."/>
            <person name="Iarovenko S."/>
            <person name="Subramanian E."/>
            <person name="Araus A.J."/>
            <person name="Petzold A."/>
            <person name="Susuki M."/>
            <person name="Suzuki K.-i.T."/>
            <person name="Hayashi T."/>
            <person name="Toyoda A."/>
            <person name="Oliveira C."/>
            <person name="Osipova E."/>
            <person name="Leigh N.D."/>
            <person name="Simon A."/>
            <person name="Yun M.H."/>
        </authorList>
    </citation>
    <scope>NUCLEOTIDE SEQUENCE</scope>
    <source>
        <strain evidence="2">20211129_DDA</strain>
        <tissue evidence="2">Liver</tissue>
    </source>
</reference>
<accession>A0AAV7L9G7</accession>
<proteinExistence type="predicted"/>
<keyword evidence="3" id="KW-1185">Reference proteome</keyword>
<gene>
    <name evidence="2" type="ORF">NDU88_000701</name>
</gene>
<evidence type="ECO:0000313" key="3">
    <source>
        <dbReference type="Proteomes" id="UP001066276"/>
    </source>
</evidence>
<dbReference type="Proteomes" id="UP001066276">
    <property type="component" value="Chromosome 11"/>
</dbReference>